<evidence type="ECO:0000256" key="1">
    <source>
        <dbReference type="SAM" id="Phobius"/>
    </source>
</evidence>
<evidence type="ECO:0000313" key="3">
    <source>
        <dbReference type="Proteomes" id="UP000501366"/>
    </source>
</evidence>
<evidence type="ECO:0000313" key="2">
    <source>
        <dbReference type="EMBL" id="QIM66274.1"/>
    </source>
</evidence>
<dbReference type="EMBL" id="CP015030">
    <property type="protein sequence ID" value="QIM66274.1"/>
    <property type="molecule type" value="Genomic_DNA"/>
</dbReference>
<proteinExistence type="predicted"/>
<name>A0A6G8JGX7_9PAST</name>
<sequence length="80" mass="9182">MVKYLISSTTNAVWILCKLFALFIVTPYFLFITIPQMWSNGTFGDILFAAILIGVFGYYLIIAVLNGIIKFCDYLLKPRY</sequence>
<protein>
    <submittedName>
        <fullName evidence="2">Uncharacterized protein</fullName>
    </submittedName>
</protein>
<keyword evidence="1" id="KW-1133">Transmembrane helix</keyword>
<keyword evidence="1" id="KW-0472">Membrane</keyword>
<accession>A0A6G8JGX7</accession>
<dbReference type="AlphaFoldDB" id="A0A6G8JGX7"/>
<dbReference type="KEGG" id="mgra:A4G16_02235"/>
<dbReference type="RefSeq" id="WP_027074913.1">
    <property type="nucleotide sequence ID" value="NZ_CP015030.1"/>
</dbReference>
<dbReference type="Proteomes" id="UP000501366">
    <property type="component" value="Chromosome"/>
</dbReference>
<keyword evidence="1" id="KW-0812">Transmembrane</keyword>
<organism evidence="2 3">
    <name type="scientific">Mannheimia granulomatis</name>
    <dbReference type="NCBI Taxonomy" id="85402"/>
    <lineage>
        <taxon>Bacteria</taxon>
        <taxon>Pseudomonadati</taxon>
        <taxon>Pseudomonadota</taxon>
        <taxon>Gammaproteobacteria</taxon>
        <taxon>Pasteurellales</taxon>
        <taxon>Pasteurellaceae</taxon>
        <taxon>Mannheimia</taxon>
    </lineage>
</organism>
<feature type="transmembrane region" description="Helical" evidence="1">
    <location>
        <begin position="12"/>
        <end position="34"/>
    </location>
</feature>
<reference evidence="2 3" key="1">
    <citation type="submission" date="2016-03" db="EMBL/GenBank/DDBJ databases">
        <authorList>
            <person name="Bojesen A.M."/>
            <person name="Planet P."/>
            <person name="Hansen M.J."/>
        </authorList>
    </citation>
    <scope>NUCLEOTIDE SEQUENCE [LARGE SCALE GENOMIC DNA]</scope>
    <source>
        <strain evidence="2 3">B 234/94</strain>
    </source>
</reference>
<gene>
    <name evidence="2" type="ORF">A4G16_02235</name>
</gene>
<feature type="transmembrane region" description="Helical" evidence="1">
    <location>
        <begin position="46"/>
        <end position="69"/>
    </location>
</feature>